<organism evidence="1 2">
    <name type="scientific">Synaphobranchus kaupii</name>
    <name type="common">Kaup's arrowtooth eel</name>
    <dbReference type="NCBI Taxonomy" id="118154"/>
    <lineage>
        <taxon>Eukaryota</taxon>
        <taxon>Metazoa</taxon>
        <taxon>Chordata</taxon>
        <taxon>Craniata</taxon>
        <taxon>Vertebrata</taxon>
        <taxon>Euteleostomi</taxon>
        <taxon>Actinopterygii</taxon>
        <taxon>Neopterygii</taxon>
        <taxon>Teleostei</taxon>
        <taxon>Anguilliformes</taxon>
        <taxon>Synaphobranchidae</taxon>
        <taxon>Synaphobranchus</taxon>
    </lineage>
</organism>
<sequence>MPPPPRATYEQHTAAQRVFNVVGDGKRHTRSPSLMLRRSRNMLLSNEMEPPAGLSTHTLSIPRQLAIKKNGFRLADCEPSDGRDK</sequence>
<evidence type="ECO:0000313" key="2">
    <source>
        <dbReference type="Proteomes" id="UP001152622"/>
    </source>
</evidence>
<reference evidence="1" key="1">
    <citation type="journal article" date="2023" name="Science">
        <title>Genome structures resolve the early diversification of teleost fishes.</title>
        <authorList>
            <person name="Parey E."/>
            <person name="Louis A."/>
            <person name="Montfort J."/>
            <person name="Bouchez O."/>
            <person name="Roques C."/>
            <person name="Iampietro C."/>
            <person name="Lluch J."/>
            <person name="Castinel A."/>
            <person name="Donnadieu C."/>
            <person name="Desvignes T."/>
            <person name="Floi Bucao C."/>
            <person name="Jouanno E."/>
            <person name="Wen M."/>
            <person name="Mejri S."/>
            <person name="Dirks R."/>
            <person name="Jansen H."/>
            <person name="Henkel C."/>
            <person name="Chen W.J."/>
            <person name="Zahm M."/>
            <person name="Cabau C."/>
            <person name="Klopp C."/>
            <person name="Thompson A.W."/>
            <person name="Robinson-Rechavi M."/>
            <person name="Braasch I."/>
            <person name="Lecointre G."/>
            <person name="Bobe J."/>
            <person name="Postlethwait J.H."/>
            <person name="Berthelot C."/>
            <person name="Roest Crollius H."/>
            <person name="Guiguen Y."/>
        </authorList>
    </citation>
    <scope>NUCLEOTIDE SEQUENCE</scope>
    <source>
        <strain evidence="1">WJC10195</strain>
    </source>
</reference>
<accession>A0A9Q1J1F5</accession>
<dbReference type="Proteomes" id="UP001152622">
    <property type="component" value="Chromosome 5"/>
</dbReference>
<proteinExistence type="predicted"/>
<dbReference type="EMBL" id="JAINUF010000005">
    <property type="protein sequence ID" value="KAJ8361202.1"/>
    <property type="molecule type" value="Genomic_DNA"/>
</dbReference>
<protein>
    <submittedName>
        <fullName evidence="1">Uncharacterized protein</fullName>
    </submittedName>
</protein>
<comment type="caution">
    <text evidence="1">The sequence shown here is derived from an EMBL/GenBank/DDBJ whole genome shotgun (WGS) entry which is preliminary data.</text>
</comment>
<gene>
    <name evidence="1" type="ORF">SKAU_G00177270</name>
</gene>
<name>A0A9Q1J1F5_SYNKA</name>
<evidence type="ECO:0000313" key="1">
    <source>
        <dbReference type="EMBL" id="KAJ8361202.1"/>
    </source>
</evidence>
<keyword evidence="2" id="KW-1185">Reference proteome</keyword>
<dbReference type="AlphaFoldDB" id="A0A9Q1J1F5"/>